<name>A0A7C9LQQ0_9DEIO</name>
<comment type="caution">
    <text evidence="2">The sequence shown here is derived from an EMBL/GenBank/DDBJ whole genome shotgun (WGS) entry which is preliminary data.</text>
</comment>
<feature type="region of interest" description="Disordered" evidence="1">
    <location>
        <begin position="114"/>
        <end position="135"/>
    </location>
</feature>
<proteinExistence type="predicted"/>
<protein>
    <submittedName>
        <fullName evidence="2">Uncharacterized protein</fullName>
    </submittedName>
</protein>
<evidence type="ECO:0000313" key="2">
    <source>
        <dbReference type="EMBL" id="MVN88756.1"/>
    </source>
</evidence>
<feature type="compositionally biased region" description="Low complexity" evidence="1">
    <location>
        <begin position="116"/>
        <end position="128"/>
    </location>
</feature>
<accession>A0A7C9LQQ0</accession>
<organism evidence="2 3">
    <name type="scientific">Deinococcus arboris</name>
    <dbReference type="NCBI Taxonomy" id="2682977"/>
    <lineage>
        <taxon>Bacteria</taxon>
        <taxon>Thermotogati</taxon>
        <taxon>Deinococcota</taxon>
        <taxon>Deinococci</taxon>
        <taxon>Deinococcales</taxon>
        <taxon>Deinococcaceae</taxon>
        <taxon>Deinococcus</taxon>
    </lineage>
</organism>
<gene>
    <name evidence="2" type="ORF">GO986_18620</name>
</gene>
<reference evidence="2 3" key="1">
    <citation type="submission" date="2019-12" db="EMBL/GenBank/DDBJ databases">
        <title>Deinococcus sp. HMF7620 Genome sequencing and assembly.</title>
        <authorList>
            <person name="Kang H."/>
            <person name="Kim H."/>
            <person name="Joh K."/>
        </authorList>
    </citation>
    <scope>NUCLEOTIDE SEQUENCE [LARGE SCALE GENOMIC DNA]</scope>
    <source>
        <strain evidence="2 3">HMF7620</strain>
    </source>
</reference>
<evidence type="ECO:0000256" key="1">
    <source>
        <dbReference type="SAM" id="MobiDB-lite"/>
    </source>
</evidence>
<dbReference type="RefSeq" id="WP_157460855.1">
    <property type="nucleotide sequence ID" value="NZ_WQLB01000034.1"/>
</dbReference>
<evidence type="ECO:0000313" key="3">
    <source>
        <dbReference type="Proteomes" id="UP000483286"/>
    </source>
</evidence>
<dbReference type="AlphaFoldDB" id="A0A7C9LQQ0"/>
<sequence length="135" mass="15038">MLKSELARELGIDASVMTKKCKDYFAAVGKPDERHLSTETVRDLREASALLDSNAAKTWKEAISRVLGNYTEPVPPESVRHIVQRLDHLESRLTKVAEEVSWIAKYLRERADRQGASKGAGQAAAVQQPELQLNP</sequence>
<keyword evidence="3" id="KW-1185">Reference proteome</keyword>
<dbReference type="EMBL" id="WQLB01000034">
    <property type="protein sequence ID" value="MVN88756.1"/>
    <property type="molecule type" value="Genomic_DNA"/>
</dbReference>
<dbReference type="Proteomes" id="UP000483286">
    <property type="component" value="Unassembled WGS sequence"/>
</dbReference>